<evidence type="ECO:0000259" key="2">
    <source>
        <dbReference type="Pfam" id="PF03070"/>
    </source>
</evidence>
<dbReference type="EMBL" id="CP022752">
    <property type="protein sequence ID" value="ASU78971.1"/>
    <property type="molecule type" value="Genomic_DNA"/>
</dbReference>
<proteinExistence type="predicted"/>
<dbReference type="RefSeq" id="WP_052428149.1">
    <property type="nucleotide sequence ID" value="NZ_CP022752.1"/>
</dbReference>
<comment type="pathway">
    <text evidence="1">Cofactor biosynthesis; thiamine diphosphate biosynthesis.</text>
</comment>
<accession>A0A223RSZ7</accession>
<dbReference type="OrthoDB" id="3467339at2"/>
<feature type="domain" description="Thiaminase-2/PQQC" evidence="2">
    <location>
        <begin position="25"/>
        <end position="184"/>
    </location>
</feature>
<dbReference type="InterPro" id="IPR004305">
    <property type="entry name" value="Thiaminase-2/PQQC"/>
</dbReference>
<evidence type="ECO:0000313" key="3">
    <source>
        <dbReference type="EMBL" id="ASU78971.1"/>
    </source>
</evidence>
<dbReference type="AlphaFoldDB" id="A0A223RSZ7"/>
<sequence>MPDDIDALIGSARRQMADRPADDRFIQLLEAGLVPTERLAGLACELYHLVSSDERSFTLLASRFSSTPAGEVFAELAQGETQARELLLRFAEALDTDEERLAAHEPAPLTQAYPSYLARTAAFGTRSDMLLALLANVEESGTNYTRTADALHGRYGFTERAVEHFRFFADTPRELLDRAAAALREGIAEGDDPTSAIRTARLVHAYENTFWACMSENLDPH</sequence>
<dbReference type="InterPro" id="IPR016084">
    <property type="entry name" value="Haem_Oase-like_multi-hlx"/>
</dbReference>
<dbReference type="SUPFAM" id="SSF48613">
    <property type="entry name" value="Heme oxygenase-like"/>
    <property type="match status" value="1"/>
</dbReference>
<evidence type="ECO:0000313" key="4">
    <source>
        <dbReference type="Proteomes" id="UP000215043"/>
    </source>
</evidence>
<organism evidence="3 4">
    <name type="scientific">Actinopolyspora erythraea</name>
    <dbReference type="NCBI Taxonomy" id="414996"/>
    <lineage>
        <taxon>Bacteria</taxon>
        <taxon>Bacillati</taxon>
        <taxon>Actinomycetota</taxon>
        <taxon>Actinomycetes</taxon>
        <taxon>Actinopolysporales</taxon>
        <taxon>Actinopolysporaceae</taxon>
        <taxon>Actinopolyspora</taxon>
    </lineage>
</organism>
<dbReference type="Pfam" id="PF03070">
    <property type="entry name" value="TENA_THI-4"/>
    <property type="match status" value="1"/>
</dbReference>
<evidence type="ECO:0000256" key="1">
    <source>
        <dbReference type="ARBA" id="ARBA00004948"/>
    </source>
</evidence>
<dbReference type="Proteomes" id="UP000215043">
    <property type="component" value="Chromosome"/>
</dbReference>
<dbReference type="Gene3D" id="1.20.910.10">
    <property type="entry name" value="Heme oxygenase-like"/>
    <property type="match status" value="1"/>
</dbReference>
<gene>
    <name evidence="3" type="ORF">CDG81_12510</name>
</gene>
<dbReference type="KEGG" id="aey:CDG81_12510"/>
<reference evidence="3 4" key="1">
    <citation type="submission" date="2017-08" db="EMBL/GenBank/DDBJ databases">
        <title>The complete genome sequence of moderately halophilic actinomycete Actinopolyspora erythraea YIM 90600, the producer of novel erythromycin, novel actinopolysporins A-C and tubercidin.</title>
        <authorList>
            <person name="Yin M."/>
            <person name="Tang S."/>
        </authorList>
    </citation>
    <scope>NUCLEOTIDE SEQUENCE [LARGE SCALE GENOMIC DNA]</scope>
    <source>
        <strain evidence="3 4">YIM 90600</strain>
    </source>
</reference>
<name>A0A223RSZ7_9ACTN</name>
<protein>
    <recommendedName>
        <fullName evidence="2">Thiaminase-2/PQQC domain-containing protein</fullName>
    </recommendedName>
</protein>